<comment type="caution">
    <text evidence="1">The sequence shown here is derived from an EMBL/GenBank/DDBJ whole genome shotgun (WGS) entry which is preliminary data.</text>
</comment>
<name>A0ACC2Z8K2_9PEZI</name>
<proteinExistence type="predicted"/>
<evidence type="ECO:0000313" key="2">
    <source>
        <dbReference type="Proteomes" id="UP001172680"/>
    </source>
</evidence>
<evidence type="ECO:0000313" key="1">
    <source>
        <dbReference type="EMBL" id="KAJ9644097.1"/>
    </source>
</evidence>
<dbReference type="EMBL" id="JAPDRP010000010">
    <property type="protein sequence ID" value="KAJ9644097.1"/>
    <property type="molecule type" value="Genomic_DNA"/>
</dbReference>
<gene>
    <name evidence="1" type="ORF">H2199_003965</name>
</gene>
<reference evidence="1" key="1">
    <citation type="submission" date="2022-10" db="EMBL/GenBank/DDBJ databases">
        <title>Culturing micro-colonial fungi from biological soil crusts in the Mojave desert and describing Neophaeococcomyces mojavensis, and introducing the new genera and species Taxawa tesnikishii.</title>
        <authorList>
            <person name="Kurbessoian T."/>
            <person name="Stajich J.E."/>
        </authorList>
    </citation>
    <scope>NUCLEOTIDE SEQUENCE</scope>
    <source>
        <strain evidence="1">JES_115</strain>
    </source>
</reference>
<accession>A0ACC2Z8K2</accession>
<organism evidence="1 2">
    <name type="scientific">Coniosporium tulheliwenetii</name>
    <dbReference type="NCBI Taxonomy" id="3383036"/>
    <lineage>
        <taxon>Eukaryota</taxon>
        <taxon>Fungi</taxon>
        <taxon>Dikarya</taxon>
        <taxon>Ascomycota</taxon>
        <taxon>Pezizomycotina</taxon>
        <taxon>Dothideomycetes</taxon>
        <taxon>Dothideomycetes incertae sedis</taxon>
        <taxon>Coniosporium</taxon>
    </lineage>
</organism>
<dbReference type="Proteomes" id="UP001172680">
    <property type="component" value="Unassembled WGS sequence"/>
</dbReference>
<protein>
    <submittedName>
        <fullName evidence="1">Uncharacterized protein</fullName>
    </submittedName>
</protein>
<sequence>MYPFREVYNEHEEEQFEKYELRGWPRESYTFERELIDARTLGDNHTWVIAFPGSKSEEVFEDGGTRFAVGEAEMGQEWVVPEGVVSALSVSELISDVALWMEHNTQEVALVMVSG</sequence>
<keyword evidence="2" id="KW-1185">Reference proteome</keyword>